<evidence type="ECO:0000313" key="3">
    <source>
        <dbReference type="Proteomes" id="UP000728185"/>
    </source>
</evidence>
<proteinExistence type="predicted"/>
<keyword evidence="2" id="KW-0378">Hydrolase</keyword>
<feature type="compositionally biased region" description="Polar residues" evidence="1">
    <location>
        <begin position="126"/>
        <end position="136"/>
    </location>
</feature>
<evidence type="ECO:0000313" key="2">
    <source>
        <dbReference type="EMBL" id="KAA0198756.1"/>
    </source>
</evidence>
<name>A0A8E0VNB2_9TREM</name>
<dbReference type="PANTHER" id="PTHR18934">
    <property type="entry name" value="ATP-DEPENDENT RNA HELICASE"/>
    <property type="match status" value="1"/>
</dbReference>
<dbReference type="InterPro" id="IPR027417">
    <property type="entry name" value="P-loop_NTPase"/>
</dbReference>
<dbReference type="OrthoDB" id="5790466at2759"/>
<dbReference type="AlphaFoldDB" id="A0A8E0VNB2"/>
<dbReference type="EMBL" id="LUCM01001517">
    <property type="protein sequence ID" value="KAA0198756.1"/>
    <property type="molecule type" value="Genomic_DNA"/>
</dbReference>
<dbReference type="PANTHER" id="PTHR18934:SF213">
    <property type="entry name" value="3'-5' RNA HELICASE YTHDC2"/>
    <property type="match status" value="1"/>
</dbReference>
<keyword evidence="2" id="KW-0347">Helicase</keyword>
<dbReference type="Proteomes" id="UP000728185">
    <property type="component" value="Unassembled WGS sequence"/>
</dbReference>
<sequence length="212" mass="23485">MESCHDRGHRCRMICTQPRRLYAHINAERLAQLRGETVGQTIGYQIRLESKVSPRTLLTFCTHGVLLRTIYADPGLMSGTTHILVDEIEEDELPSKFTHARGVSVTSGTGNFVRDSSGITDALHRNPSSESGHQTNPNNGCGILLGLIPSLLIQYPHLKVILLINLRKTSYDLWKSGSATFPWNMDFARATKSPAAGDNEVRLRGPIHIPFA</sequence>
<evidence type="ECO:0000256" key="1">
    <source>
        <dbReference type="SAM" id="MobiDB-lite"/>
    </source>
</evidence>
<dbReference type="SUPFAM" id="SSF52540">
    <property type="entry name" value="P-loop containing nucleoside triphosphate hydrolases"/>
    <property type="match status" value="1"/>
</dbReference>
<accession>A0A8E0VNB2</accession>
<gene>
    <name evidence="2" type="ORF">FBUS_06726</name>
</gene>
<reference evidence="2" key="1">
    <citation type="submission" date="2019-05" db="EMBL/GenBank/DDBJ databases">
        <title>Annotation for the trematode Fasciolopsis buski.</title>
        <authorList>
            <person name="Choi Y.-J."/>
        </authorList>
    </citation>
    <scope>NUCLEOTIDE SEQUENCE</scope>
    <source>
        <strain evidence="2">HT</strain>
        <tissue evidence="2">Whole worm</tissue>
    </source>
</reference>
<dbReference type="GO" id="GO:0003723">
    <property type="term" value="F:RNA binding"/>
    <property type="evidence" value="ECO:0007669"/>
    <property type="project" value="TreeGrafter"/>
</dbReference>
<dbReference type="Gene3D" id="3.40.50.300">
    <property type="entry name" value="P-loop containing nucleotide triphosphate hydrolases"/>
    <property type="match status" value="1"/>
</dbReference>
<dbReference type="GO" id="GO:0004386">
    <property type="term" value="F:helicase activity"/>
    <property type="evidence" value="ECO:0007669"/>
    <property type="project" value="UniProtKB-KW"/>
</dbReference>
<keyword evidence="2" id="KW-0067">ATP-binding</keyword>
<dbReference type="CDD" id="cd17917">
    <property type="entry name" value="DEXHc_RHA-like"/>
    <property type="match status" value="1"/>
</dbReference>
<keyword evidence="3" id="KW-1185">Reference proteome</keyword>
<keyword evidence="2" id="KW-0547">Nucleotide-binding</keyword>
<organism evidence="2 3">
    <name type="scientific">Fasciolopsis buskii</name>
    <dbReference type="NCBI Taxonomy" id="27845"/>
    <lineage>
        <taxon>Eukaryota</taxon>
        <taxon>Metazoa</taxon>
        <taxon>Spiralia</taxon>
        <taxon>Lophotrochozoa</taxon>
        <taxon>Platyhelminthes</taxon>
        <taxon>Trematoda</taxon>
        <taxon>Digenea</taxon>
        <taxon>Plagiorchiida</taxon>
        <taxon>Echinostomata</taxon>
        <taxon>Echinostomatoidea</taxon>
        <taxon>Fasciolidae</taxon>
        <taxon>Fasciolopsis</taxon>
    </lineage>
</organism>
<comment type="caution">
    <text evidence="2">The sequence shown here is derived from an EMBL/GenBank/DDBJ whole genome shotgun (WGS) entry which is preliminary data.</text>
</comment>
<feature type="region of interest" description="Disordered" evidence="1">
    <location>
        <begin position="116"/>
        <end position="136"/>
    </location>
</feature>
<protein>
    <submittedName>
        <fullName evidence="2">Putative ATP-dependent RNA helicase YTHDC2</fullName>
    </submittedName>
</protein>